<keyword evidence="4" id="KW-1185">Reference proteome</keyword>
<dbReference type="InterPro" id="IPR004193">
    <property type="entry name" value="Glyco_hydro_13_N"/>
</dbReference>
<evidence type="ECO:0000259" key="2">
    <source>
        <dbReference type="SMART" id="SM00642"/>
    </source>
</evidence>
<keyword evidence="3" id="KW-0378">Hydrolase</keyword>
<reference evidence="3" key="1">
    <citation type="submission" date="2020-09" db="EMBL/GenBank/DDBJ databases">
        <title>Pelagicoccus enzymogenes sp. nov. with an EPS production, isolated from marine sediment.</title>
        <authorList>
            <person name="Feng X."/>
        </authorList>
    </citation>
    <scope>NUCLEOTIDE SEQUENCE</scope>
    <source>
        <strain evidence="3">NFK12</strain>
    </source>
</reference>
<evidence type="ECO:0000313" key="4">
    <source>
        <dbReference type="Proteomes" id="UP000622317"/>
    </source>
</evidence>
<comment type="caution">
    <text evidence="3">The sequence shown here is derived from an EMBL/GenBank/DDBJ whole genome shotgun (WGS) entry which is preliminary data.</text>
</comment>
<dbReference type="InterPro" id="IPR006047">
    <property type="entry name" value="GH13_cat_dom"/>
</dbReference>
<dbReference type="PANTHER" id="PTHR43002">
    <property type="entry name" value="GLYCOGEN DEBRANCHING ENZYME"/>
    <property type="match status" value="1"/>
</dbReference>
<dbReference type="CDD" id="cd02860">
    <property type="entry name" value="E_set_Pullulanase"/>
    <property type="match status" value="1"/>
</dbReference>
<dbReference type="InterPro" id="IPR017853">
    <property type="entry name" value="GH"/>
</dbReference>
<dbReference type="Proteomes" id="UP000622317">
    <property type="component" value="Unassembled WGS sequence"/>
</dbReference>
<comment type="similarity">
    <text evidence="1">Belongs to the glycosyl hydrolase 13 family.</text>
</comment>
<accession>A0A927FCM0</accession>
<dbReference type="SUPFAM" id="SSF81296">
    <property type="entry name" value="E set domains"/>
    <property type="match status" value="2"/>
</dbReference>
<dbReference type="InterPro" id="IPR014756">
    <property type="entry name" value="Ig_E-set"/>
</dbReference>
<sequence length="814" mass="93239">MSPTLESRHIRKAYLTSLTEGVVELNRDWRALRLPPISLEGQVHAHMALHALPPIDYAKRSGYYVSKSGKVVFVFVPQKYSKIEYTGVSVYVAGSFNGWQEAIGDEDWELKPESIGGKRVLILRKELEIFSSDQAYQFKFVTDKHHWFVPDEEAPNLAWDGMGNANYVYQPKRSGRHRLGFKLKKPIEFSNCNVLLYHTRKGVERTELSLGSFFLNLKSDKELGAVVGEGSVTFRLFAPRAKWVKVGFFNDLKDPKKANWLLMKRDKDFVWEATVDEDLVGYYYWFRIDGPDEHDSLFDPDFNVLDPYAKATVGREGPGIIVDLDAYKRPVRTFTPPQWQNLVVLEGHVRDFVQKLPGLPREGDRPLGFSDLAKYARRKDFYPKRLGVNAIELQPIQENDSRSYGEYHWGYMTANYFAPHSGYASDPTKGSQVEEFRELVDTLHEEGFAVILDVVYNHVGEPAHLMFVDKRYYFHMSAEGELTNWSGCGNDLRCEAPMAKRLIIESLKHLMEFYGVDGFRFDLADLVGKPVLKEVERELKKVRSDVILIAEPWSFRGHIGPELRDTGYASWNDGYREFLKGYVRCEASVDTARYFMQGSVGHYATWPAQTVNYVESHDDRVWIDDITENGNFDGTVPTQRDIARTRMMVAMLMMSVGMPMLHAGMDFLGSKNGVRNTYQDGPRNALNYDRALEYSACSKYFSEWIAFRLSEKGGILRHYNRAPEGFFHFLPAESGNAFACVYNASGEWGSRKLLFGANPGLGPVRIPLGEWGEKAWRQLADHERFLDPKDRAWANQPDKSLFLPRLACGLWELT</sequence>
<dbReference type="Pfam" id="PF00128">
    <property type="entry name" value="Alpha-amylase"/>
    <property type="match status" value="1"/>
</dbReference>
<dbReference type="GO" id="GO:0004553">
    <property type="term" value="F:hydrolase activity, hydrolyzing O-glycosyl compounds"/>
    <property type="evidence" value="ECO:0007669"/>
    <property type="project" value="InterPro"/>
</dbReference>
<dbReference type="SMART" id="SM00642">
    <property type="entry name" value="Aamy"/>
    <property type="match status" value="1"/>
</dbReference>
<dbReference type="Gene3D" id="2.60.40.10">
    <property type="entry name" value="Immunoglobulins"/>
    <property type="match status" value="2"/>
</dbReference>
<gene>
    <name evidence="3" type="ORF">IEN85_20610</name>
</gene>
<dbReference type="Pfam" id="PF02922">
    <property type="entry name" value="CBM_48"/>
    <property type="match status" value="1"/>
</dbReference>
<protein>
    <submittedName>
        <fullName evidence="3">Glycoside hydrolase family 1</fullName>
    </submittedName>
</protein>
<dbReference type="RefSeq" id="WP_191618991.1">
    <property type="nucleotide sequence ID" value="NZ_JACYFG010000051.1"/>
</dbReference>
<dbReference type="EMBL" id="JACYFG010000051">
    <property type="protein sequence ID" value="MBD5781915.1"/>
    <property type="molecule type" value="Genomic_DNA"/>
</dbReference>
<dbReference type="SUPFAM" id="SSF51445">
    <property type="entry name" value="(Trans)glycosidases"/>
    <property type="match status" value="1"/>
</dbReference>
<name>A0A927FCM0_9BACT</name>
<evidence type="ECO:0000256" key="1">
    <source>
        <dbReference type="ARBA" id="ARBA00008061"/>
    </source>
</evidence>
<dbReference type="InterPro" id="IPR013783">
    <property type="entry name" value="Ig-like_fold"/>
</dbReference>
<organism evidence="3 4">
    <name type="scientific">Pelagicoccus enzymogenes</name>
    <dbReference type="NCBI Taxonomy" id="2773457"/>
    <lineage>
        <taxon>Bacteria</taxon>
        <taxon>Pseudomonadati</taxon>
        <taxon>Verrucomicrobiota</taxon>
        <taxon>Opitutia</taxon>
        <taxon>Puniceicoccales</taxon>
        <taxon>Pelagicoccaceae</taxon>
        <taxon>Pelagicoccus</taxon>
    </lineage>
</organism>
<evidence type="ECO:0000313" key="3">
    <source>
        <dbReference type="EMBL" id="MBD5781915.1"/>
    </source>
</evidence>
<dbReference type="Gene3D" id="3.20.20.80">
    <property type="entry name" value="Glycosidases"/>
    <property type="match status" value="1"/>
</dbReference>
<feature type="domain" description="Glycosyl hydrolase family 13 catalytic" evidence="2">
    <location>
        <begin position="346"/>
        <end position="708"/>
    </location>
</feature>
<dbReference type="AlphaFoldDB" id="A0A927FCM0"/>
<dbReference type="GO" id="GO:0005975">
    <property type="term" value="P:carbohydrate metabolic process"/>
    <property type="evidence" value="ECO:0007669"/>
    <property type="project" value="InterPro"/>
</dbReference>
<proteinExistence type="inferred from homology"/>
<dbReference type="CDD" id="cd02859">
    <property type="entry name" value="E_set_AMPKbeta_like_N"/>
    <property type="match status" value="1"/>
</dbReference>